<dbReference type="SUPFAM" id="SSF55060">
    <property type="entry name" value="GHMP Kinase, C-terminal domain"/>
    <property type="match status" value="1"/>
</dbReference>
<dbReference type="Pfam" id="PF08544">
    <property type="entry name" value="GHMP_kinases_C"/>
    <property type="match status" value="1"/>
</dbReference>
<dbReference type="PANTHER" id="PTHR43527">
    <property type="entry name" value="4-DIPHOSPHOCYTIDYL-2-C-METHYL-D-ERYTHRITOL KINASE, CHLOROPLASTIC"/>
    <property type="match status" value="1"/>
</dbReference>
<evidence type="ECO:0000259" key="12">
    <source>
        <dbReference type="Pfam" id="PF08544"/>
    </source>
</evidence>
<feature type="domain" description="GHMP kinase C-terminal" evidence="12">
    <location>
        <begin position="232"/>
        <end position="288"/>
    </location>
</feature>
<dbReference type="PIRSF" id="PIRSF010376">
    <property type="entry name" value="IspE"/>
    <property type="match status" value="1"/>
</dbReference>
<proteinExistence type="inferred from homology"/>
<keyword evidence="4 10" id="KW-0808">Transferase</keyword>
<dbReference type="Gene3D" id="3.30.230.10">
    <property type="match status" value="1"/>
</dbReference>
<evidence type="ECO:0000256" key="6">
    <source>
        <dbReference type="ARBA" id="ARBA00022777"/>
    </source>
</evidence>
<dbReference type="GO" id="GO:0019288">
    <property type="term" value="P:isopentenyl diphosphate biosynthetic process, methylerythritol 4-phosphate pathway"/>
    <property type="evidence" value="ECO:0007669"/>
    <property type="project" value="UniProtKB-UniRule"/>
</dbReference>
<comment type="function">
    <text evidence="10">Catalyzes the phosphorylation of the position 2 hydroxy group of 4-diphosphocytidyl-2C-methyl-D-erythritol.</text>
</comment>
<evidence type="ECO:0000256" key="1">
    <source>
        <dbReference type="ARBA" id="ARBA00009684"/>
    </source>
</evidence>
<dbReference type="PANTHER" id="PTHR43527:SF2">
    <property type="entry name" value="4-DIPHOSPHOCYTIDYL-2-C-METHYL-D-ERYTHRITOL KINASE, CHLOROPLASTIC"/>
    <property type="match status" value="1"/>
</dbReference>
<dbReference type="GO" id="GO:0016114">
    <property type="term" value="P:terpenoid biosynthetic process"/>
    <property type="evidence" value="ECO:0007669"/>
    <property type="project" value="UniProtKB-UniRule"/>
</dbReference>
<dbReference type="Proteomes" id="UP000585437">
    <property type="component" value="Unassembled WGS sequence"/>
</dbReference>
<evidence type="ECO:0000256" key="4">
    <source>
        <dbReference type="ARBA" id="ARBA00022679"/>
    </source>
</evidence>
<keyword evidence="7 10" id="KW-0067">ATP-binding</keyword>
<evidence type="ECO:0000256" key="8">
    <source>
        <dbReference type="ARBA" id="ARBA00023229"/>
    </source>
</evidence>
<protein>
    <recommendedName>
        <fullName evidence="3 10">4-diphosphocytidyl-2-C-methyl-D-erythritol kinase</fullName>
        <shortName evidence="10">CMK</shortName>
        <ecNumber evidence="2 10">2.7.1.148</ecNumber>
    </recommendedName>
    <alternativeName>
        <fullName evidence="9 10">4-(cytidine-5'-diphospho)-2-C-methyl-D-erythritol kinase</fullName>
    </alternativeName>
</protein>
<dbReference type="NCBIfam" id="NF011202">
    <property type="entry name" value="PRK14608.1"/>
    <property type="match status" value="1"/>
</dbReference>
<evidence type="ECO:0000256" key="9">
    <source>
        <dbReference type="ARBA" id="ARBA00032554"/>
    </source>
</evidence>
<dbReference type="InterPro" id="IPR004424">
    <property type="entry name" value="IspE"/>
</dbReference>
<dbReference type="InterPro" id="IPR036554">
    <property type="entry name" value="GHMP_kinase_C_sf"/>
</dbReference>
<dbReference type="InterPro" id="IPR014721">
    <property type="entry name" value="Ribsml_uS5_D2-typ_fold_subgr"/>
</dbReference>
<dbReference type="SUPFAM" id="SSF54211">
    <property type="entry name" value="Ribosomal protein S5 domain 2-like"/>
    <property type="match status" value="1"/>
</dbReference>
<evidence type="ECO:0000256" key="7">
    <source>
        <dbReference type="ARBA" id="ARBA00022840"/>
    </source>
</evidence>
<dbReference type="InterPro" id="IPR020568">
    <property type="entry name" value="Ribosomal_Su5_D2-typ_SF"/>
</dbReference>
<dbReference type="Pfam" id="PF00288">
    <property type="entry name" value="GHMP_kinases_N"/>
    <property type="match status" value="1"/>
</dbReference>
<dbReference type="AlphaFoldDB" id="A0A7X0JHB9"/>
<feature type="active site" evidence="10">
    <location>
        <position position="157"/>
    </location>
</feature>
<evidence type="ECO:0000259" key="11">
    <source>
        <dbReference type="Pfam" id="PF00288"/>
    </source>
</evidence>
<dbReference type="EC" id="2.7.1.148" evidence="2 10"/>
<keyword evidence="14" id="KW-1185">Reference proteome</keyword>
<dbReference type="UniPathway" id="UPA00056">
    <property type="reaction ID" value="UER00094"/>
</dbReference>
<dbReference type="GO" id="GO:0005524">
    <property type="term" value="F:ATP binding"/>
    <property type="evidence" value="ECO:0007669"/>
    <property type="project" value="UniProtKB-UniRule"/>
</dbReference>
<reference evidence="13 14" key="1">
    <citation type="submission" date="2020-08" db="EMBL/GenBank/DDBJ databases">
        <title>The Agave Microbiome: Exploring the role of microbial communities in plant adaptations to desert environments.</title>
        <authorList>
            <person name="Partida-Martinez L.P."/>
        </authorList>
    </citation>
    <scope>NUCLEOTIDE SEQUENCE [LARGE SCALE GENOMIC DNA]</scope>
    <source>
        <strain evidence="13 14">AS3.12</strain>
    </source>
</reference>
<dbReference type="GO" id="GO:0050515">
    <property type="term" value="F:4-(cytidine 5'-diphospho)-2-C-methyl-D-erythritol kinase activity"/>
    <property type="evidence" value="ECO:0007669"/>
    <property type="project" value="UniProtKB-UniRule"/>
</dbReference>
<feature type="active site" evidence="10">
    <location>
        <position position="22"/>
    </location>
</feature>
<evidence type="ECO:0000256" key="5">
    <source>
        <dbReference type="ARBA" id="ARBA00022741"/>
    </source>
</evidence>
<evidence type="ECO:0000256" key="3">
    <source>
        <dbReference type="ARBA" id="ARBA00017473"/>
    </source>
</evidence>
<dbReference type="InterPro" id="IPR006204">
    <property type="entry name" value="GHMP_kinase_N_dom"/>
</dbReference>
<comment type="similarity">
    <text evidence="1 10">Belongs to the GHMP kinase family. IspE subfamily.</text>
</comment>
<organism evidence="13 14">
    <name type="scientific">Rhizobium soli</name>
    <dbReference type="NCBI Taxonomy" id="424798"/>
    <lineage>
        <taxon>Bacteria</taxon>
        <taxon>Pseudomonadati</taxon>
        <taxon>Pseudomonadota</taxon>
        <taxon>Alphaproteobacteria</taxon>
        <taxon>Hyphomicrobiales</taxon>
        <taxon>Rhizobiaceae</taxon>
        <taxon>Rhizobium/Agrobacterium group</taxon>
        <taxon>Rhizobium</taxon>
    </lineage>
</organism>
<evidence type="ECO:0000256" key="10">
    <source>
        <dbReference type="HAMAP-Rule" id="MF_00061"/>
    </source>
</evidence>
<name>A0A7X0JHB9_9HYPH</name>
<dbReference type="EMBL" id="JACHBU010000002">
    <property type="protein sequence ID" value="MBB6507583.1"/>
    <property type="molecule type" value="Genomic_DNA"/>
</dbReference>
<dbReference type="RefSeq" id="WP_184653993.1">
    <property type="nucleotide sequence ID" value="NZ_JACHBU010000002.1"/>
</dbReference>
<dbReference type="HAMAP" id="MF_00061">
    <property type="entry name" value="IspE"/>
    <property type="match status" value="1"/>
</dbReference>
<keyword evidence="8 10" id="KW-0414">Isoprene biosynthesis</keyword>
<evidence type="ECO:0000256" key="2">
    <source>
        <dbReference type="ARBA" id="ARBA00012052"/>
    </source>
</evidence>
<comment type="caution">
    <text evidence="13">The sequence shown here is derived from an EMBL/GenBank/DDBJ whole genome shotgun (WGS) entry which is preliminary data.</text>
</comment>
<keyword evidence="5 10" id="KW-0547">Nucleotide-binding</keyword>
<evidence type="ECO:0000313" key="13">
    <source>
        <dbReference type="EMBL" id="MBB6507583.1"/>
    </source>
</evidence>
<feature type="binding site" evidence="10">
    <location>
        <begin position="115"/>
        <end position="125"/>
    </location>
    <ligand>
        <name>ATP</name>
        <dbReference type="ChEBI" id="CHEBI:30616"/>
    </ligand>
</feature>
<comment type="pathway">
    <text evidence="10">Isoprenoid biosynthesis; isopentenyl diphosphate biosynthesis via DXP pathway; isopentenyl diphosphate from 1-deoxy-D-xylulose 5-phosphate: step 3/6.</text>
</comment>
<keyword evidence="6 10" id="KW-0418">Kinase</keyword>
<comment type="catalytic activity">
    <reaction evidence="10">
        <text>4-CDP-2-C-methyl-D-erythritol + ATP = 4-CDP-2-C-methyl-D-erythritol 2-phosphate + ADP + H(+)</text>
        <dbReference type="Rhea" id="RHEA:18437"/>
        <dbReference type="ChEBI" id="CHEBI:15378"/>
        <dbReference type="ChEBI" id="CHEBI:30616"/>
        <dbReference type="ChEBI" id="CHEBI:57823"/>
        <dbReference type="ChEBI" id="CHEBI:57919"/>
        <dbReference type="ChEBI" id="CHEBI:456216"/>
        <dbReference type="EC" id="2.7.1.148"/>
    </reaction>
</comment>
<feature type="domain" description="GHMP kinase N-terminal" evidence="11">
    <location>
        <begin position="83"/>
        <end position="164"/>
    </location>
</feature>
<dbReference type="NCBIfam" id="TIGR00154">
    <property type="entry name" value="ispE"/>
    <property type="match status" value="1"/>
</dbReference>
<accession>A0A7X0JHB9</accession>
<gene>
    <name evidence="10" type="primary">ispE</name>
    <name evidence="13" type="ORF">F4695_000915</name>
</gene>
<sequence>MTISDTQDAATEVALTELAPAKINLGLHVVGLRYDGFHLLESVVTFADLGDELTFTLSEADEFSVSGRFASELSNDEAGQAGNLVIKARDLFRQQLVSNGFPAPPVSIHLEKKLPIAAGIGGGSADAAATLRGLFRLWNAEIPEAALLALGLSLGADVPMCLTGAAVLAEGIGERLEPLPTMPSLSLVLANPLISVSTPEIFKLLVDKENAALPPTPTDAGGWLPYLKTLRNDLEPPARALIPEIEELSAMIAAQGAELVRMSGSGATCFGVFPSKTDAEAAAQALTSLKPDWYFEAVETVGAKP</sequence>
<evidence type="ECO:0000313" key="14">
    <source>
        <dbReference type="Proteomes" id="UP000585437"/>
    </source>
</evidence>
<dbReference type="InterPro" id="IPR013750">
    <property type="entry name" value="GHMP_kinase_C_dom"/>
</dbReference>
<dbReference type="Gene3D" id="3.30.70.890">
    <property type="entry name" value="GHMP kinase, C-terminal domain"/>
    <property type="match status" value="1"/>
</dbReference>